<dbReference type="Proteomes" id="UP000770015">
    <property type="component" value="Unassembled WGS sequence"/>
</dbReference>
<feature type="domain" description="2EXR" evidence="1">
    <location>
        <begin position="6"/>
        <end position="92"/>
    </location>
</feature>
<organism evidence="2 3">
    <name type="scientific">Plectosphaerella plurivora</name>
    <dbReference type="NCBI Taxonomy" id="936078"/>
    <lineage>
        <taxon>Eukaryota</taxon>
        <taxon>Fungi</taxon>
        <taxon>Dikarya</taxon>
        <taxon>Ascomycota</taxon>
        <taxon>Pezizomycotina</taxon>
        <taxon>Sordariomycetes</taxon>
        <taxon>Hypocreomycetidae</taxon>
        <taxon>Glomerellales</taxon>
        <taxon>Plectosphaerellaceae</taxon>
        <taxon>Plectosphaerella</taxon>
    </lineage>
</organism>
<proteinExistence type="predicted"/>
<dbReference type="OrthoDB" id="3473305at2759"/>
<sequence>MASSLHLFGLLPPELRQRIWELSPTPRHVPVGYFSNTRGFSYLPSLPPVVLPPAVLHACAESRSHLLRYYAKIVIEGLPFRYVWANYDLDTICMADSTIDEYPDILPPIKHLSVDVTDSELSIRYLMDPIQSMPSLEEVEFKVTDGWFDWFSVMGRWYKTDAPVSFRATIVHPNPLFPIIDQENHDKVESDYRRRGMADYPELYAGMIMPDSHEDVSAAS</sequence>
<dbReference type="AlphaFoldDB" id="A0A9P8VDS0"/>
<name>A0A9P8VDS0_9PEZI</name>
<keyword evidence="3" id="KW-1185">Reference proteome</keyword>
<evidence type="ECO:0000313" key="3">
    <source>
        <dbReference type="Proteomes" id="UP000770015"/>
    </source>
</evidence>
<dbReference type="PANTHER" id="PTHR35910:SF1">
    <property type="entry name" value="2EXR DOMAIN-CONTAINING PROTEIN"/>
    <property type="match status" value="1"/>
</dbReference>
<protein>
    <recommendedName>
        <fullName evidence="1">2EXR domain-containing protein</fullName>
    </recommendedName>
</protein>
<dbReference type="Pfam" id="PF20150">
    <property type="entry name" value="2EXR"/>
    <property type="match status" value="1"/>
</dbReference>
<dbReference type="InterPro" id="IPR045518">
    <property type="entry name" value="2EXR"/>
</dbReference>
<accession>A0A9P8VDS0</accession>
<reference evidence="2" key="1">
    <citation type="journal article" date="2021" name="Nat. Commun.">
        <title>Genetic determinants of endophytism in the Arabidopsis root mycobiome.</title>
        <authorList>
            <person name="Mesny F."/>
            <person name="Miyauchi S."/>
            <person name="Thiergart T."/>
            <person name="Pickel B."/>
            <person name="Atanasova L."/>
            <person name="Karlsson M."/>
            <person name="Huettel B."/>
            <person name="Barry K.W."/>
            <person name="Haridas S."/>
            <person name="Chen C."/>
            <person name="Bauer D."/>
            <person name="Andreopoulos W."/>
            <person name="Pangilinan J."/>
            <person name="LaButti K."/>
            <person name="Riley R."/>
            <person name="Lipzen A."/>
            <person name="Clum A."/>
            <person name="Drula E."/>
            <person name="Henrissat B."/>
            <person name="Kohler A."/>
            <person name="Grigoriev I.V."/>
            <person name="Martin F.M."/>
            <person name="Hacquard S."/>
        </authorList>
    </citation>
    <scope>NUCLEOTIDE SEQUENCE</scope>
    <source>
        <strain evidence="2">MPI-SDFR-AT-0117</strain>
    </source>
</reference>
<evidence type="ECO:0000313" key="2">
    <source>
        <dbReference type="EMBL" id="KAH6689657.1"/>
    </source>
</evidence>
<dbReference type="PANTHER" id="PTHR35910">
    <property type="entry name" value="2EXR DOMAIN-CONTAINING PROTEIN"/>
    <property type="match status" value="1"/>
</dbReference>
<comment type="caution">
    <text evidence="2">The sequence shown here is derived from an EMBL/GenBank/DDBJ whole genome shotgun (WGS) entry which is preliminary data.</text>
</comment>
<gene>
    <name evidence="2" type="ORF">F5X68DRAFT_74156</name>
</gene>
<evidence type="ECO:0000259" key="1">
    <source>
        <dbReference type="Pfam" id="PF20150"/>
    </source>
</evidence>
<dbReference type="EMBL" id="JAGSXJ010000007">
    <property type="protein sequence ID" value="KAH6689657.1"/>
    <property type="molecule type" value="Genomic_DNA"/>
</dbReference>